<keyword evidence="2" id="KW-1185">Reference proteome</keyword>
<sequence>MTAPARAPGEERAAARSQAERIADAALSCPDVPSLTAGPMARIVTYRAGLPFTGVAVHPDRVEVGIVARASRPFPETAEDVRRLVRPVVGDLPIDVLVGDME</sequence>
<reference evidence="1" key="1">
    <citation type="submission" date="2020-07" db="EMBL/GenBank/DDBJ databases">
        <authorList>
            <person name="Tarantini F.S."/>
            <person name="Hong K.W."/>
            <person name="Chan K.G."/>
        </authorList>
    </citation>
    <scope>NUCLEOTIDE SEQUENCE</scope>
    <source>
        <strain evidence="1">32-07</strain>
    </source>
</reference>
<name>A0ABX8QU19_9ACTN</name>
<evidence type="ECO:0000313" key="2">
    <source>
        <dbReference type="Proteomes" id="UP001049518"/>
    </source>
</evidence>
<evidence type="ECO:0000313" key="1">
    <source>
        <dbReference type="EMBL" id="QXJ21694.1"/>
    </source>
</evidence>
<protein>
    <recommendedName>
        <fullName evidence="3">Asp23/Gls24 family envelope stress response protein</fullName>
    </recommendedName>
</protein>
<gene>
    <name evidence="1" type="ORF">AGRA3207_002573</name>
</gene>
<organism evidence="1 2">
    <name type="scientific">Actinomadura graeca</name>
    <dbReference type="NCBI Taxonomy" id="2750812"/>
    <lineage>
        <taxon>Bacteria</taxon>
        <taxon>Bacillati</taxon>
        <taxon>Actinomycetota</taxon>
        <taxon>Actinomycetes</taxon>
        <taxon>Streptosporangiales</taxon>
        <taxon>Thermomonosporaceae</taxon>
        <taxon>Actinomadura</taxon>
    </lineage>
</organism>
<evidence type="ECO:0008006" key="3">
    <source>
        <dbReference type="Google" id="ProtNLM"/>
    </source>
</evidence>
<dbReference type="RefSeq" id="WP_231334864.1">
    <property type="nucleotide sequence ID" value="NZ_CP059572.1"/>
</dbReference>
<dbReference type="Proteomes" id="UP001049518">
    <property type="component" value="Chromosome"/>
</dbReference>
<dbReference type="EMBL" id="CP059572">
    <property type="protein sequence ID" value="QXJ21694.1"/>
    <property type="molecule type" value="Genomic_DNA"/>
</dbReference>
<proteinExistence type="predicted"/>
<accession>A0ABX8QU19</accession>